<evidence type="ECO:0000259" key="1">
    <source>
        <dbReference type="Pfam" id="PF00561"/>
    </source>
</evidence>
<feature type="non-terminal residue" evidence="2">
    <location>
        <position position="1"/>
    </location>
</feature>
<proteinExistence type="predicted"/>
<dbReference type="InterPro" id="IPR029058">
    <property type="entry name" value="AB_hydrolase_fold"/>
</dbReference>
<dbReference type="SUPFAM" id="SSF53474">
    <property type="entry name" value="alpha/beta-Hydrolases"/>
    <property type="match status" value="1"/>
</dbReference>
<gene>
    <name evidence="2" type="ORF">FNJ87_08645</name>
</gene>
<reference evidence="2 3" key="1">
    <citation type="submission" date="2020-11" db="EMBL/GenBank/DDBJ databases">
        <title>P. mediterranea TC4 genome.</title>
        <authorList>
            <person name="Molmeret M."/>
        </authorList>
    </citation>
    <scope>NUCLEOTIDE SEQUENCE [LARGE SCALE GENOMIC DNA]</scope>
    <source>
        <strain evidence="2 3">TC4</strain>
    </source>
</reference>
<dbReference type="PANTHER" id="PTHR42886">
    <property type="entry name" value="RE40534P-RELATED"/>
    <property type="match status" value="1"/>
</dbReference>
<dbReference type="PANTHER" id="PTHR42886:SF29">
    <property type="entry name" value="PUMMELIG, ISOFORM A"/>
    <property type="match status" value="1"/>
</dbReference>
<dbReference type="GO" id="GO:0016787">
    <property type="term" value="F:hydrolase activity"/>
    <property type="evidence" value="ECO:0007669"/>
    <property type="project" value="UniProtKB-KW"/>
</dbReference>
<dbReference type="Pfam" id="PF00561">
    <property type="entry name" value="Abhydrolase_1"/>
    <property type="match status" value="1"/>
</dbReference>
<dbReference type="Gene3D" id="3.40.50.1820">
    <property type="entry name" value="alpha/beta hydrolase"/>
    <property type="match status" value="1"/>
</dbReference>
<dbReference type="EMBL" id="JADKYU010000445">
    <property type="protein sequence ID" value="MBF4984392.1"/>
    <property type="molecule type" value="Genomic_DNA"/>
</dbReference>
<keyword evidence="2" id="KW-0378">Hydrolase</keyword>
<sequence>FAKADLPTNISYVEIDSLDLKVRVQSVTRGIEDYNLVFLHGSPSSLTAWQAYLQDSLLNSKADLHAVDRPGYGYSNFGNELTSIDTQTKVISKVINDLQLNNVIAVGTSYGGPVAARLPIENKQVKAVIMVSPAIDPDNEKRVWQSEFTQWWITRWLVPTGYRVAGDEKTVHAQELAAIEKDWSQINVPVLHIHGDKDELVPYINVNYSQAVFSNINVVTITGLGHEIAWARPELVIPYLLEMVERLKQAEQ</sequence>
<evidence type="ECO:0000313" key="2">
    <source>
        <dbReference type="EMBL" id="MBF4984392.1"/>
    </source>
</evidence>
<organism evidence="2 3">
    <name type="scientific">Nonlabens mediterrranea</name>
    <dbReference type="NCBI Taxonomy" id="1419947"/>
    <lineage>
        <taxon>Bacteria</taxon>
        <taxon>Pseudomonadati</taxon>
        <taxon>Bacteroidota</taxon>
        <taxon>Flavobacteriia</taxon>
        <taxon>Flavobacteriales</taxon>
        <taxon>Flavobacteriaceae</taxon>
        <taxon>Nonlabens</taxon>
    </lineage>
</organism>
<feature type="domain" description="AB hydrolase-1" evidence="1">
    <location>
        <begin position="35"/>
        <end position="144"/>
    </location>
</feature>
<name>A0ABS0A4W6_9FLAO</name>
<protein>
    <submittedName>
        <fullName evidence="2">Alpha/beta hydrolase</fullName>
    </submittedName>
</protein>
<dbReference type="Proteomes" id="UP001194729">
    <property type="component" value="Unassembled WGS sequence"/>
</dbReference>
<comment type="caution">
    <text evidence="2">The sequence shown here is derived from an EMBL/GenBank/DDBJ whole genome shotgun (WGS) entry which is preliminary data.</text>
</comment>
<accession>A0ABS0A4W6</accession>
<dbReference type="InterPro" id="IPR000073">
    <property type="entry name" value="AB_hydrolase_1"/>
</dbReference>
<evidence type="ECO:0000313" key="3">
    <source>
        <dbReference type="Proteomes" id="UP001194729"/>
    </source>
</evidence>
<keyword evidence="3" id="KW-1185">Reference proteome</keyword>